<evidence type="ECO:0000313" key="3">
    <source>
        <dbReference type="EMBL" id="WNM59138.1"/>
    </source>
</evidence>
<feature type="compositionally biased region" description="Polar residues" evidence="1">
    <location>
        <begin position="42"/>
        <end position="68"/>
    </location>
</feature>
<keyword evidence="2" id="KW-0732">Signal</keyword>
<dbReference type="AlphaFoldDB" id="A0AA96GCA3"/>
<organism evidence="3 4">
    <name type="scientific">Candidatus Nitrospira allomarina</name>
    <dbReference type="NCBI Taxonomy" id="3020900"/>
    <lineage>
        <taxon>Bacteria</taxon>
        <taxon>Pseudomonadati</taxon>
        <taxon>Nitrospirota</taxon>
        <taxon>Nitrospiria</taxon>
        <taxon>Nitrospirales</taxon>
        <taxon>Nitrospiraceae</taxon>
        <taxon>Nitrospira</taxon>
    </lineage>
</organism>
<protein>
    <submittedName>
        <fullName evidence="3">Uncharacterized protein</fullName>
    </submittedName>
</protein>
<accession>A0AA96GCA3</accession>
<evidence type="ECO:0000256" key="2">
    <source>
        <dbReference type="SAM" id="SignalP"/>
    </source>
</evidence>
<feature type="signal peptide" evidence="2">
    <location>
        <begin position="1"/>
        <end position="23"/>
    </location>
</feature>
<feature type="chain" id="PRO_5041642430" evidence="2">
    <location>
        <begin position="24"/>
        <end position="117"/>
    </location>
</feature>
<dbReference type="Proteomes" id="UP001302719">
    <property type="component" value="Chromosome"/>
</dbReference>
<dbReference type="KEGG" id="nall:PP769_05070"/>
<sequence length="117" mass="11689">MKGIGIFLGTVGASTFALSMAFANPGLLPAHPGYPAAGKSPVTGQATANDPGQTNAGGEKSLLSSQEFGSKAAMNDVSDPNRGRIQKSAGAGRLPEVEGPLNKTNPNPAGAKSTVIK</sequence>
<reference evidence="3 4" key="1">
    <citation type="submission" date="2023-01" db="EMBL/GenBank/DDBJ databases">
        <title>Cultivation and genomic characterization of new, ubiquitous marine nitrite-oxidizing bacteria from the Nitrospirales.</title>
        <authorList>
            <person name="Mueller A.J."/>
            <person name="Daebeler A."/>
            <person name="Herbold C.W."/>
            <person name="Kirkegaard R.H."/>
            <person name="Daims H."/>
        </authorList>
    </citation>
    <scope>NUCLEOTIDE SEQUENCE [LARGE SCALE GENOMIC DNA]</scope>
    <source>
        <strain evidence="3 4">VA</strain>
    </source>
</reference>
<gene>
    <name evidence="3" type="ORF">PP769_05070</name>
</gene>
<evidence type="ECO:0000256" key="1">
    <source>
        <dbReference type="SAM" id="MobiDB-lite"/>
    </source>
</evidence>
<keyword evidence="4" id="KW-1185">Reference proteome</keyword>
<dbReference type="EMBL" id="CP116967">
    <property type="protein sequence ID" value="WNM59138.1"/>
    <property type="molecule type" value="Genomic_DNA"/>
</dbReference>
<evidence type="ECO:0000313" key="4">
    <source>
        <dbReference type="Proteomes" id="UP001302719"/>
    </source>
</evidence>
<feature type="region of interest" description="Disordered" evidence="1">
    <location>
        <begin position="29"/>
        <end position="117"/>
    </location>
</feature>
<name>A0AA96GCA3_9BACT</name>
<proteinExistence type="predicted"/>
<dbReference type="RefSeq" id="WP_312645824.1">
    <property type="nucleotide sequence ID" value="NZ_CP116967.1"/>
</dbReference>